<protein>
    <recommendedName>
        <fullName evidence="2">Disease resistance protein At4g27190-like leucine-rich repeats domain-containing protein</fullName>
    </recommendedName>
</protein>
<evidence type="ECO:0000313" key="4">
    <source>
        <dbReference type="Proteomes" id="UP001054252"/>
    </source>
</evidence>
<proteinExistence type="predicted"/>
<dbReference type="PANTHER" id="PTHR33463:SF192">
    <property type="entry name" value="DISEASE RESISTANCE PROTEIN RPS2-LIKE"/>
    <property type="match status" value="1"/>
</dbReference>
<evidence type="ECO:0000256" key="1">
    <source>
        <dbReference type="ARBA" id="ARBA00022821"/>
    </source>
</evidence>
<evidence type="ECO:0000313" key="3">
    <source>
        <dbReference type="EMBL" id="GKV40981.1"/>
    </source>
</evidence>
<dbReference type="InterPro" id="IPR050905">
    <property type="entry name" value="Plant_NBS-LRR"/>
</dbReference>
<name>A0AAV5LU79_9ROSI</name>
<dbReference type="AlphaFoldDB" id="A0AAV5LU79"/>
<sequence length="222" mass="25529">MNPQEFLSFRQLTSFEICNVSNLTYLLTPSMVMELVELMQLVVKNCKMMERIITGGAENIEENKLIFHQLKVITLESCSKLTSLSTGSYTLRFPSLLDVIIADWFKVFHNSSKGLWYVVVRRWKRYLIGTEGLIEEKGKMSLPLFPWPLFPKLDSMVLEDLPELTRFCCESQAPPGAVFVFPQVTYLKFSKLPKLKSFFPQNATEWPLLAKMQLIGCKGIET</sequence>
<accession>A0AAV5LU79</accession>
<comment type="caution">
    <text evidence="3">The sequence shown here is derived from an EMBL/GenBank/DDBJ whole genome shotgun (WGS) entry which is preliminary data.</text>
</comment>
<keyword evidence="1" id="KW-0611">Plant defense</keyword>
<evidence type="ECO:0000259" key="2">
    <source>
        <dbReference type="Pfam" id="PF23247"/>
    </source>
</evidence>
<dbReference type="Pfam" id="PF23247">
    <property type="entry name" value="LRR_RPS2"/>
    <property type="match status" value="1"/>
</dbReference>
<reference evidence="3 4" key="1">
    <citation type="journal article" date="2021" name="Commun. Biol.">
        <title>The genome of Shorea leprosula (Dipterocarpaceae) highlights the ecological relevance of drought in aseasonal tropical rainforests.</title>
        <authorList>
            <person name="Ng K.K.S."/>
            <person name="Kobayashi M.J."/>
            <person name="Fawcett J.A."/>
            <person name="Hatakeyama M."/>
            <person name="Paape T."/>
            <person name="Ng C.H."/>
            <person name="Ang C.C."/>
            <person name="Tnah L.H."/>
            <person name="Lee C.T."/>
            <person name="Nishiyama T."/>
            <person name="Sese J."/>
            <person name="O'Brien M.J."/>
            <person name="Copetti D."/>
            <person name="Mohd Noor M.I."/>
            <person name="Ong R.C."/>
            <person name="Putra M."/>
            <person name="Sireger I.Z."/>
            <person name="Indrioko S."/>
            <person name="Kosugi Y."/>
            <person name="Izuno A."/>
            <person name="Isagi Y."/>
            <person name="Lee S.L."/>
            <person name="Shimizu K.K."/>
        </authorList>
    </citation>
    <scope>NUCLEOTIDE SEQUENCE [LARGE SCALE GENOMIC DNA]</scope>
    <source>
        <strain evidence="3">214</strain>
    </source>
</reference>
<dbReference type="Proteomes" id="UP001054252">
    <property type="component" value="Unassembled WGS sequence"/>
</dbReference>
<gene>
    <name evidence="3" type="ORF">SLEP1_g48565</name>
</gene>
<dbReference type="EMBL" id="BPVZ01000146">
    <property type="protein sequence ID" value="GKV40981.1"/>
    <property type="molecule type" value="Genomic_DNA"/>
</dbReference>
<dbReference type="InterPro" id="IPR057135">
    <property type="entry name" value="At4g27190-like_LRR"/>
</dbReference>
<feature type="domain" description="Disease resistance protein At4g27190-like leucine-rich repeats" evidence="2">
    <location>
        <begin position="2"/>
        <end position="47"/>
    </location>
</feature>
<keyword evidence="4" id="KW-1185">Reference proteome</keyword>
<dbReference type="PANTHER" id="PTHR33463">
    <property type="entry name" value="NB-ARC DOMAIN-CONTAINING PROTEIN-RELATED"/>
    <property type="match status" value="1"/>
</dbReference>
<dbReference type="SUPFAM" id="SSF52047">
    <property type="entry name" value="RNI-like"/>
    <property type="match status" value="1"/>
</dbReference>
<organism evidence="3 4">
    <name type="scientific">Rubroshorea leprosula</name>
    <dbReference type="NCBI Taxonomy" id="152421"/>
    <lineage>
        <taxon>Eukaryota</taxon>
        <taxon>Viridiplantae</taxon>
        <taxon>Streptophyta</taxon>
        <taxon>Embryophyta</taxon>
        <taxon>Tracheophyta</taxon>
        <taxon>Spermatophyta</taxon>
        <taxon>Magnoliopsida</taxon>
        <taxon>eudicotyledons</taxon>
        <taxon>Gunneridae</taxon>
        <taxon>Pentapetalae</taxon>
        <taxon>rosids</taxon>
        <taxon>malvids</taxon>
        <taxon>Malvales</taxon>
        <taxon>Dipterocarpaceae</taxon>
        <taxon>Rubroshorea</taxon>
    </lineage>
</organism>